<name>A0A9N8KCD1_9PEZI</name>
<accession>A0A9N8KCD1</accession>
<dbReference type="Proteomes" id="UP000714618">
    <property type="component" value="Unassembled WGS sequence"/>
</dbReference>
<dbReference type="EMBL" id="CAIJEO010000013">
    <property type="protein sequence ID" value="CAD0101256.1"/>
    <property type="molecule type" value="Genomic_DNA"/>
</dbReference>
<dbReference type="Gene3D" id="4.10.240.10">
    <property type="entry name" value="Zn(2)-C6 fungal-type DNA-binding domain"/>
    <property type="match status" value="1"/>
</dbReference>
<sequence length="193" mass="21295">MFKQKKMPPLLSCRQCHLLSVRCDRGTPCSRCVNAGRECTYDKVLVNGKGMYLRDDGRTRHGKLVVPDDPAAAPRAAAVEASAPGGLAFRAPTSLAWFLWPFGLHAHQRVWHPFPWTPSAAESAPARWQDFMPKKSSEGVSLSLRQHPSSAAAAAEKHKGDADDGGREEKDDDDDDEEMGEEDEEDENNKHDG</sequence>
<dbReference type="CDD" id="cd00067">
    <property type="entry name" value="GAL4"/>
    <property type="match status" value="1"/>
</dbReference>
<organism evidence="4 5">
    <name type="scientific">Aureobasidium mustum</name>
    <dbReference type="NCBI Taxonomy" id="2773714"/>
    <lineage>
        <taxon>Eukaryota</taxon>
        <taxon>Fungi</taxon>
        <taxon>Dikarya</taxon>
        <taxon>Ascomycota</taxon>
        <taxon>Pezizomycotina</taxon>
        <taxon>Dothideomycetes</taxon>
        <taxon>Dothideomycetidae</taxon>
        <taxon>Dothideales</taxon>
        <taxon>Saccotheciaceae</taxon>
        <taxon>Aureobasidium</taxon>
    </lineage>
</organism>
<evidence type="ECO:0000256" key="2">
    <source>
        <dbReference type="SAM" id="MobiDB-lite"/>
    </source>
</evidence>
<evidence type="ECO:0000256" key="1">
    <source>
        <dbReference type="ARBA" id="ARBA00023242"/>
    </source>
</evidence>
<dbReference type="OrthoDB" id="3939028at2759"/>
<feature type="domain" description="Zn(2)-C6 fungal-type" evidence="3">
    <location>
        <begin position="12"/>
        <end position="41"/>
    </location>
</feature>
<feature type="non-terminal residue" evidence="4">
    <location>
        <position position="1"/>
    </location>
</feature>
<feature type="compositionally biased region" description="Basic and acidic residues" evidence="2">
    <location>
        <begin position="155"/>
        <end position="169"/>
    </location>
</feature>
<feature type="region of interest" description="Disordered" evidence="2">
    <location>
        <begin position="137"/>
        <end position="193"/>
    </location>
</feature>
<feature type="compositionally biased region" description="Polar residues" evidence="2">
    <location>
        <begin position="138"/>
        <end position="149"/>
    </location>
</feature>
<evidence type="ECO:0000313" key="4">
    <source>
        <dbReference type="EMBL" id="CAD0101256.1"/>
    </source>
</evidence>
<dbReference type="PROSITE" id="PS50048">
    <property type="entry name" value="ZN2_CY6_FUNGAL_2"/>
    <property type="match status" value="1"/>
</dbReference>
<feature type="compositionally biased region" description="Acidic residues" evidence="2">
    <location>
        <begin position="170"/>
        <end position="187"/>
    </location>
</feature>
<proteinExistence type="predicted"/>
<dbReference type="InterPro" id="IPR001138">
    <property type="entry name" value="Zn2Cys6_DnaBD"/>
</dbReference>
<keyword evidence="1" id="KW-0539">Nucleus</keyword>
<dbReference type="SMART" id="SM00066">
    <property type="entry name" value="GAL4"/>
    <property type="match status" value="1"/>
</dbReference>
<dbReference type="InterPro" id="IPR036864">
    <property type="entry name" value="Zn2-C6_fun-type_DNA-bd_sf"/>
</dbReference>
<protein>
    <recommendedName>
        <fullName evidence="3">Zn(2)-C6 fungal-type domain-containing protein</fullName>
    </recommendedName>
</protein>
<comment type="caution">
    <text evidence="4">The sequence shown here is derived from an EMBL/GenBank/DDBJ whole genome shotgun (WGS) entry which is preliminary data.</text>
</comment>
<evidence type="ECO:0000313" key="5">
    <source>
        <dbReference type="Proteomes" id="UP000714618"/>
    </source>
</evidence>
<dbReference type="AlphaFoldDB" id="A0A9N8KCD1"/>
<dbReference type="SUPFAM" id="SSF57701">
    <property type="entry name" value="Zn2/Cys6 DNA-binding domain"/>
    <property type="match status" value="1"/>
</dbReference>
<dbReference type="Pfam" id="PF00172">
    <property type="entry name" value="Zn_clus"/>
    <property type="match status" value="1"/>
</dbReference>
<gene>
    <name evidence="4" type="ORF">AWRI4233_LOCUS10081</name>
</gene>
<dbReference type="GO" id="GO:0008270">
    <property type="term" value="F:zinc ion binding"/>
    <property type="evidence" value="ECO:0007669"/>
    <property type="project" value="InterPro"/>
</dbReference>
<dbReference type="GO" id="GO:0000981">
    <property type="term" value="F:DNA-binding transcription factor activity, RNA polymerase II-specific"/>
    <property type="evidence" value="ECO:0007669"/>
    <property type="project" value="InterPro"/>
</dbReference>
<keyword evidence="5" id="KW-1185">Reference proteome</keyword>
<evidence type="ECO:0000259" key="3">
    <source>
        <dbReference type="PROSITE" id="PS50048"/>
    </source>
</evidence>
<reference evidence="4" key="1">
    <citation type="submission" date="2020-06" db="EMBL/GenBank/DDBJ databases">
        <authorList>
            <person name="Onetto C."/>
        </authorList>
    </citation>
    <scope>NUCLEOTIDE SEQUENCE</scope>
</reference>